<proteinExistence type="predicted"/>
<keyword evidence="3" id="KW-1185">Reference proteome</keyword>
<dbReference type="Proteomes" id="UP001054857">
    <property type="component" value="Unassembled WGS sequence"/>
</dbReference>
<evidence type="ECO:0000313" key="2">
    <source>
        <dbReference type="EMBL" id="GFR40912.1"/>
    </source>
</evidence>
<feature type="compositionally biased region" description="Gly residues" evidence="1">
    <location>
        <begin position="1"/>
        <end position="12"/>
    </location>
</feature>
<accession>A0AAD3HHE0</accession>
<feature type="non-terminal residue" evidence="2">
    <location>
        <position position="1"/>
    </location>
</feature>
<dbReference type="AlphaFoldDB" id="A0AAD3HHE0"/>
<comment type="caution">
    <text evidence="2">The sequence shown here is derived from an EMBL/GenBank/DDBJ whole genome shotgun (WGS) entry which is preliminary data.</text>
</comment>
<evidence type="ECO:0000256" key="1">
    <source>
        <dbReference type="SAM" id="MobiDB-lite"/>
    </source>
</evidence>
<evidence type="ECO:0000313" key="3">
    <source>
        <dbReference type="Proteomes" id="UP001054857"/>
    </source>
</evidence>
<sequence length="159" mass="14966">SLTGGVGGGGGALASPAVAVSAVSSPSRLGPAAAAGGVGAAAGAVVSFSPSTTTPGALEPLSPLSRYGSEGAPSEPLSAWPSSTALGLGSPWTAPGSTPPHSTASPAKRPAADAVSAAWLSAAAATPPSERAGAGQLADIRRHALGALQQLVGCWVILA</sequence>
<feature type="compositionally biased region" description="Polar residues" evidence="1">
    <location>
        <begin position="95"/>
        <end position="105"/>
    </location>
</feature>
<gene>
    <name evidence="2" type="ORF">Agub_g1567</name>
</gene>
<name>A0AAD3HHE0_9CHLO</name>
<dbReference type="EMBL" id="BMAR01000001">
    <property type="protein sequence ID" value="GFR40912.1"/>
    <property type="molecule type" value="Genomic_DNA"/>
</dbReference>
<feature type="region of interest" description="Disordered" evidence="1">
    <location>
        <begin position="1"/>
        <end position="20"/>
    </location>
</feature>
<feature type="non-terminal residue" evidence="2">
    <location>
        <position position="159"/>
    </location>
</feature>
<protein>
    <submittedName>
        <fullName evidence="2">Uncharacterized protein</fullName>
    </submittedName>
</protein>
<feature type="region of interest" description="Disordered" evidence="1">
    <location>
        <begin position="48"/>
        <end position="110"/>
    </location>
</feature>
<organism evidence="2 3">
    <name type="scientific">Astrephomene gubernaculifera</name>
    <dbReference type="NCBI Taxonomy" id="47775"/>
    <lineage>
        <taxon>Eukaryota</taxon>
        <taxon>Viridiplantae</taxon>
        <taxon>Chlorophyta</taxon>
        <taxon>core chlorophytes</taxon>
        <taxon>Chlorophyceae</taxon>
        <taxon>CS clade</taxon>
        <taxon>Chlamydomonadales</taxon>
        <taxon>Astrephomenaceae</taxon>
        <taxon>Astrephomene</taxon>
    </lineage>
</organism>
<reference evidence="2 3" key="1">
    <citation type="journal article" date="2021" name="Sci. Rep.">
        <title>Genome sequencing of the multicellular alga Astrephomene provides insights into convergent evolution of germ-soma differentiation.</title>
        <authorList>
            <person name="Yamashita S."/>
            <person name="Yamamoto K."/>
            <person name="Matsuzaki R."/>
            <person name="Suzuki S."/>
            <person name="Yamaguchi H."/>
            <person name="Hirooka S."/>
            <person name="Minakuchi Y."/>
            <person name="Miyagishima S."/>
            <person name="Kawachi M."/>
            <person name="Toyoda A."/>
            <person name="Nozaki H."/>
        </authorList>
    </citation>
    <scope>NUCLEOTIDE SEQUENCE [LARGE SCALE GENOMIC DNA]</scope>
    <source>
        <strain evidence="2 3">NIES-4017</strain>
    </source>
</reference>